<dbReference type="RefSeq" id="WP_108128476.1">
    <property type="nucleotide sequence ID" value="NZ_QBKP01000004.1"/>
</dbReference>
<proteinExistence type="predicted"/>
<feature type="domain" description="Glycoside hydrolase family 65 C-terminal" evidence="1">
    <location>
        <begin position="73"/>
        <end position="133"/>
    </location>
</feature>
<reference evidence="2 3" key="1">
    <citation type="submission" date="2018-04" db="EMBL/GenBank/DDBJ databases">
        <title>Genomic Encyclopedia of Archaeal and Bacterial Type Strains, Phase II (KMG-II): from individual species to whole genera.</title>
        <authorList>
            <person name="Goeker M."/>
        </authorList>
    </citation>
    <scope>NUCLEOTIDE SEQUENCE [LARGE SCALE GENOMIC DNA]</scope>
    <source>
        <strain evidence="2 3">DSM 21823</strain>
    </source>
</reference>
<dbReference type="EMBL" id="QBKP01000004">
    <property type="protein sequence ID" value="PTX51103.1"/>
    <property type="molecule type" value="Genomic_DNA"/>
</dbReference>
<dbReference type="InterPro" id="IPR008928">
    <property type="entry name" value="6-hairpin_glycosidase_sf"/>
</dbReference>
<sequence>MTKIKFIDARIADPDEDEFALKRRFEWHLRKLRALRDGVSPKVPGDFEDELRWNEDLIAVHLSEKDRTKVLRRARRVSFRPWLPPGWTAVRFSLWWHGSRITVCIRQEDATFLLEPGPVSRLTICVENREINLETGHVVRDC</sequence>
<dbReference type="AlphaFoldDB" id="A0A2T6B503"/>
<protein>
    <submittedName>
        <fullName evidence="2">Glycosyl hydrolase family 65</fullName>
    </submittedName>
</protein>
<organism evidence="2 3">
    <name type="scientific">Gemmobacter caeni</name>
    <dbReference type="NCBI Taxonomy" id="589035"/>
    <lineage>
        <taxon>Bacteria</taxon>
        <taxon>Pseudomonadati</taxon>
        <taxon>Pseudomonadota</taxon>
        <taxon>Alphaproteobacteria</taxon>
        <taxon>Rhodobacterales</taxon>
        <taxon>Paracoccaceae</taxon>
        <taxon>Gemmobacter</taxon>
    </lineage>
</organism>
<keyword evidence="2" id="KW-0378">Hydrolase</keyword>
<dbReference type="Gene3D" id="2.60.420.10">
    <property type="entry name" value="Maltose phosphorylase, domain 3"/>
    <property type="match status" value="1"/>
</dbReference>
<accession>A0A2T6B503</accession>
<evidence type="ECO:0000259" key="1">
    <source>
        <dbReference type="Pfam" id="PF03633"/>
    </source>
</evidence>
<dbReference type="GO" id="GO:0016787">
    <property type="term" value="F:hydrolase activity"/>
    <property type="evidence" value="ECO:0007669"/>
    <property type="project" value="UniProtKB-KW"/>
</dbReference>
<gene>
    <name evidence="2" type="ORF">C8N34_104222</name>
</gene>
<comment type="caution">
    <text evidence="2">The sequence shown here is derived from an EMBL/GenBank/DDBJ whole genome shotgun (WGS) entry which is preliminary data.</text>
</comment>
<name>A0A2T6B503_9RHOB</name>
<dbReference type="InterPro" id="IPR005194">
    <property type="entry name" value="Glyco_hydro_65_C"/>
</dbReference>
<dbReference type="Pfam" id="PF03633">
    <property type="entry name" value="Glyco_hydro_65C"/>
    <property type="match status" value="1"/>
</dbReference>
<evidence type="ECO:0000313" key="2">
    <source>
        <dbReference type="EMBL" id="PTX51103.1"/>
    </source>
</evidence>
<dbReference type="GO" id="GO:0005975">
    <property type="term" value="P:carbohydrate metabolic process"/>
    <property type="evidence" value="ECO:0007669"/>
    <property type="project" value="InterPro"/>
</dbReference>
<keyword evidence="3" id="KW-1185">Reference proteome</keyword>
<dbReference type="OrthoDB" id="5297432at2"/>
<dbReference type="Proteomes" id="UP000244224">
    <property type="component" value="Unassembled WGS sequence"/>
</dbReference>
<dbReference type="SUPFAM" id="SSF48208">
    <property type="entry name" value="Six-hairpin glycosidases"/>
    <property type="match status" value="1"/>
</dbReference>
<evidence type="ECO:0000313" key="3">
    <source>
        <dbReference type="Proteomes" id="UP000244224"/>
    </source>
</evidence>